<accession>A0A7W5VHP9</accession>
<comment type="caution">
    <text evidence="2">The sequence shown here is derived from an EMBL/GenBank/DDBJ whole genome shotgun (WGS) entry which is preliminary data.</text>
</comment>
<dbReference type="EMBL" id="JACIBV010000001">
    <property type="protein sequence ID" value="MBB3731665.1"/>
    <property type="molecule type" value="Genomic_DNA"/>
</dbReference>
<proteinExistence type="predicted"/>
<evidence type="ECO:0000313" key="3">
    <source>
        <dbReference type="Proteomes" id="UP000579945"/>
    </source>
</evidence>
<dbReference type="RefSeq" id="WP_183657965.1">
    <property type="nucleotide sequence ID" value="NZ_BAAAXX010000013.1"/>
</dbReference>
<sequence>MITLFTVVWAATWTAHPVVLYGLRVAVLVLPPLAYAVTLAVCRARGR</sequence>
<name>A0A7W5VHP9_9ACTN</name>
<keyword evidence="3" id="KW-1185">Reference proteome</keyword>
<feature type="transmembrane region" description="Helical" evidence="1">
    <location>
        <begin position="20"/>
        <end position="42"/>
    </location>
</feature>
<organism evidence="2 3">
    <name type="scientific">Nonomuraea dietziae</name>
    <dbReference type="NCBI Taxonomy" id="65515"/>
    <lineage>
        <taxon>Bacteria</taxon>
        <taxon>Bacillati</taxon>
        <taxon>Actinomycetota</taxon>
        <taxon>Actinomycetes</taxon>
        <taxon>Streptosporangiales</taxon>
        <taxon>Streptosporangiaceae</taxon>
        <taxon>Nonomuraea</taxon>
    </lineage>
</organism>
<dbReference type="GeneID" id="95393742"/>
<keyword evidence="1" id="KW-1133">Transmembrane helix</keyword>
<dbReference type="AlphaFoldDB" id="A0A7W5VHP9"/>
<evidence type="ECO:0000256" key="1">
    <source>
        <dbReference type="SAM" id="Phobius"/>
    </source>
</evidence>
<keyword evidence="1" id="KW-0812">Transmembrane</keyword>
<protein>
    <submittedName>
        <fullName evidence="2">Uncharacterized protein</fullName>
    </submittedName>
</protein>
<reference evidence="2 3" key="1">
    <citation type="submission" date="2020-08" db="EMBL/GenBank/DDBJ databases">
        <title>Sequencing the genomes of 1000 actinobacteria strains.</title>
        <authorList>
            <person name="Klenk H.-P."/>
        </authorList>
    </citation>
    <scope>NUCLEOTIDE SEQUENCE [LARGE SCALE GENOMIC DNA]</scope>
    <source>
        <strain evidence="2 3">DSM 44320</strain>
    </source>
</reference>
<keyword evidence="1" id="KW-0472">Membrane</keyword>
<evidence type="ECO:0000313" key="2">
    <source>
        <dbReference type="EMBL" id="MBB3731665.1"/>
    </source>
</evidence>
<dbReference type="Proteomes" id="UP000579945">
    <property type="component" value="Unassembled WGS sequence"/>
</dbReference>
<gene>
    <name evidence="2" type="ORF">FHR33_007525</name>
</gene>